<dbReference type="EMBL" id="CP144099">
    <property type="protein sequence ID" value="WWC86914.1"/>
    <property type="molecule type" value="Genomic_DNA"/>
</dbReference>
<accession>A0AAX4JPV0</accession>
<reference evidence="2 3" key="1">
    <citation type="submission" date="2024-01" db="EMBL/GenBank/DDBJ databases">
        <title>Comparative genomics of Cryptococcus and Kwoniella reveals pathogenesis evolution and contrasting modes of karyotype evolution via chromosome fusion or intercentromeric recombination.</title>
        <authorList>
            <person name="Coelho M.A."/>
            <person name="David-Palma M."/>
            <person name="Shea T."/>
            <person name="Bowers K."/>
            <person name="McGinley-Smith S."/>
            <person name="Mohammad A.W."/>
            <person name="Gnirke A."/>
            <person name="Yurkov A.M."/>
            <person name="Nowrousian M."/>
            <person name="Sun S."/>
            <person name="Cuomo C.A."/>
            <person name="Heitman J."/>
        </authorList>
    </citation>
    <scope>NUCLEOTIDE SEQUENCE [LARGE SCALE GENOMIC DNA]</scope>
    <source>
        <strain evidence="2 3">CBS 6074</strain>
    </source>
</reference>
<feature type="domain" description="F-box" evidence="1">
    <location>
        <begin position="16"/>
        <end position="59"/>
    </location>
</feature>
<dbReference type="SUPFAM" id="SSF81383">
    <property type="entry name" value="F-box domain"/>
    <property type="match status" value="1"/>
</dbReference>
<dbReference type="Pfam" id="PF12937">
    <property type="entry name" value="F-box-like"/>
    <property type="match status" value="1"/>
</dbReference>
<keyword evidence="3" id="KW-1185">Reference proteome</keyword>
<dbReference type="InterPro" id="IPR036047">
    <property type="entry name" value="F-box-like_dom_sf"/>
</dbReference>
<dbReference type="GeneID" id="91092465"/>
<dbReference type="RefSeq" id="XP_066073677.1">
    <property type="nucleotide sequence ID" value="XM_066217580.1"/>
</dbReference>
<evidence type="ECO:0000313" key="3">
    <source>
        <dbReference type="Proteomes" id="UP001355207"/>
    </source>
</evidence>
<name>A0AAX4JPV0_9TREE</name>
<dbReference type="InterPro" id="IPR001810">
    <property type="entry name" value="F-box_dom"/>
</dbReference>
<dbReference type="AlphaFoldDB" id="A0AAX4JPV0"/>
<gene>
    <name evidence="2" type="ORF">L201_001793</name>
</gene>
<dbReference type="Proteomes" id="UP001355207">
    <property type="component" value="Chromosome 2"/>
</dbReference>
<protein>
    <recommendedName>
        <fullName evidence="1">F-box domain-containing protein</fullName>
    </recommendedName>
</protein>
<organism evidence="2 3">
    <name type="scientific">Kwoniella dendrophila CBS 6074</name>
    <dbReference type="NCBI Taxonomy" id="1295534"/>
    <lineage>
        <taxon>Eukaryota</taxon>
        <taxon>Fungi</taxon>
        <taxon>Dikarya</taxon>
        <taxon>Basidiomycota</taxon>
        <taxon>Agaricomycotina</taxon>
        <taxon>Tremellomycetes</taxon>
        <taxon>Tremellales</taxon>
        <taxon>Cryptococcaceae</taxon>
        <taxon>Kwoniella</taxon>
    </lineage>
</organism>
<sequence length="355" mass="40428">MPPRKASSSQSNSLPLPVDILSLVFSILQATDRHSLTTCCRVSHSFFDIAGPILYRHISVSPNNLLDSRKGFSPDKFTSNGKEKSNTRKKKLLKTAEVVIMDDHHASWCGNKSFKYPKLDTLVLFLCVNGLGPVLHSNDILEKQCSLVKCLNPRKLVLQNCTLNNIQGEMLGIPYKIFQTVEQITYITGLSQVKPNSSWGGLPKENKLKKIVWIFDPSLPTMRWKPGEIGIFGRENRDSTLDFMALMPLSGFLRNLNDLNPIPPVYIVNSGWLDHKYQLKEGIIQQGYRRGMHLNQNTKQWEQDTDPEDIQKEQADEQKSLQIFNSITFLTMKEYLNNHDWKGEINSAIAKLWLA</sequence>
<evidence type="ECO:0000313" key="2">
    <source>
        <dbReference type="EMBL" id="WWC86914.1"/>
    </source>
</evidence>
<proteinExistence type="predicted"/>
<evidence type="ECO:0000259" key="1">
    <source>
        <dbReference type="Pfam" id="PF12937"/>
    </source>
</evidence>